<dbReference type="InterPro" id="IPR012878">
    <property type="entry name" value="Beta-AFase-like_GH127_cat"/>
</dbReference>
<dbReference type="PANTHER" id="PTHR31151:SF0">
    <property type="entry name" value="PROLINE-TRNA LIGASE (DUF1680)"/>
    <property type="match status" value="1"/>
</dbReference>
<evidence type="ECO:0000313" key="5">
    <source>
        <dbReference type="Proteomes" id="UP000517523"/>
    </source>
</evidence>
<reference evidence="4 5" key="1">
    <citation type="submission" date="2020-08" db="EMBL/GenBank/DDBJ databases">
        <title>Genomic Encyclopedia of Type Strains, Phase III (KMG-III): the genomes of soil and plant-associated and newly described type strains.</title>
        <authorList>
            <person name="Whitman W."/>
        </authorList>
    </citation>
    <scope>NUCLEOTIDE SEQUENCE [LARGE SCALE GENOMIC DNA]</scope>
    <source>
        <strain evidence="4 5">CECT 5831</strain>
    </source>
</reference>
<dbReference type="InterPro" id="IPR008928">
    <property type="entry name" value="6-hairpin_glycosidase_sf"/>
</dbReference>
<dbReference type="EMBL" id="JACHXJ010000001">
    <property type="protein sequence ID" value="MBB3126907.1"/>
    <property type="molecule type" value="Genomic_DNA"/>
</dbReference>
<comment type="caution">
    <text evidence="4">The sequence shown here is derived from an EMBL/GenBank/DDBJ whole genome shotgun (WGS) entry which is preliminary data.</text>
</comment>
<evidence type="ECO:0000259" key="3">
    <source>
        <dbReference type="Pfam" id="PF20736"/>
    </source>
</evidence>
<organism evidence="4 5">
    <name type="scientific">Paenibacillus rhizosphaerae</name>
    <dbReference type="NCBI Taxonomy" id="297318"/>
    <lineage>
        <taxon>Bacteria</taxon>
        <taxon>Bacillati</taxon>
        <taxon>Bacillota</taxon>
        <taxon>Bacilli</taxon>
        <taxon>Bacillales</taxon>
        <taxon>Paenibacillaceae</taxon>
        <taxon>Paenibacillus</taxon>
    </lineage>
</organism>
<dbReference type="Pfam" id="PF20578">
    <property type="entry name" value="aBig_2"/>
    <property type="match status" value="1"/>
</dbReference>
<feature type="domain" description="Non-reducing end beta-L-arabinofuranosidase-like GH127 catalytic" evidence="1">
    <location>
        <begin position="194"/>
        <end position="577"/>
    </location>
</feature>
<dbReference type="AlphaFoldDB" id="A0A839TQ86"/>
<name>A0A839TQ86_9BACL</name>
<feature type="domain" description="Atrophied bacterial Ig" evidence="2">
    <location>
        <begin position="14"/>
        <end position="93"/>
    </location>
</feature>
<evidence type="ECO:0000259" key="1">
    <source>
        <dbReference type="Pfam" id="PF07944"/>
    </source>
</evidence>
<sequence length="771" mass="86741">MQSIPDDEMIVLKDMEALYLGNLGTVEFDISLPKEGKYGSQISWQSGDSRFIKDDGKVARPKYGLGTRTVPLIATFRYGECVKEQVYNVTILEEENNIKVSRIYPVSLRAELGKKVYLPSVAVVETDEQEVITHAVDWEGGEERIFQETGSAAVRGVLRDTEIPVSAEILVQAKVEQEKMDPLPAVKSFSPIAVRLGAETAFQAAQNRSLAFLKSVNDDQMLYNFRAASGLDTKGAPEMLGWDSPDCLLRGHTTGHYLSALALGYAATGDEDIKKKADYMIASLEECQQAFFTKPGYHEGFLSGYSEEQFDRLESFTRYPEIWAPYYTLHKILAGLLDVHRVLGSDTALRIADRLGDWVYHRLGRLPNHVLKTMWSMYIAGEFGGMNDSLAELYQLTRKPSHLAAAKWFDNDRLFVPMQEHIDALGGLHANQHIPQVIGALNIFRATGEKKYYEIARFFWQAVTNAHIYSIGGTGEGEMFRQAGRIAEYLSDKTAETCASYNMLKLTKALFGYDPTTPYMDYYERTMFNHILASGDSKPTGGSTYFMPLGPGGRKSYDSSSNTCCHGTGLENHFKYPEAIYFYDDQSLFVNLFVSSNLHWAEKGITIALSAQKDEPGEVTLRLQGNGQFILKIRRPYWSPEGGNVEINGRQVDSMPGPDGYWSMDRDWKDGDVIRLKLDCRIRLESAPDRKDCVSLAYGPYILAALSDSKEYLRLPLQEGDLDSQFVKEGGPQGLQFRYKKNDLTFLPLADVEEESYHVYFLTEGTTIDQR</sequence>
<dbReference type="Proteomes" id="UP000517523">
    <property type="component" value="Unassembled WGS sequence"/>
</dbReference>
<accession>A0A839TQ86</accession>
<evidence type="ECO:0000259" key="2">
    <source>
        <dbReference type="Pfam" id="PF20578"/>
    </source>
</evidence>
<dbReference type="InterPro" id="IPR046780">
    <property type="entry name" value="aBig_2"/>
</dbReference>
<evidence type="ECO:0000313" key="4">
    <source>
        <dbReference type="EMBL" id="MBB3126907.1"/>
    </source>
</evidence>
<dbReference type="PANTHER" id="PTHR31151">
    <property type="entry name" value="PROLINE-TRNA LIGASE (DUF1680)"/>
    <property type="match status" value="1"/>
</dbReference>
<dbReference type="SUPFAM" id="SSF48208">
    <property type="entry name" value="Six-hairpin glycosidases"/>
    <property type="match status" value="1"/>
</dbReference>
<dbReference type="RefSeq" id="WP_183580862.1">
    <property type="nucleotide sequence ID" value="NZ_JACHXJ010000001.1"/>
</dbReference>
<evidence type="ECO:0008006" key="6">
    <source>
        <dbReference type="Google" id="ProtNLM"/>
    </source>
</evidence>
<dbReference type="GO" id="GO:0005975">
    <property type="term" value="P:carbohydrate metabolic process"/>
    <property type="evidence" value="ECO:0007669"/>
    <property type="project" value="InterPro"/>
</dbReference>
<protein>
    <recommendedName>
        <fullName evidence="6">Glycosyl hydrolase</fullName>
    </recommendedName>
</protein>
<feature type="domain" description="Non-reducing end beta-L-arabinofuranosidase-like GH127 middle" evidence="3">
    <location>
        <begin position="588"/>
        <end position="679"/>
    </location>
</feature>
<gene>
    <name evidence="4" type="ORF">FHS19_001561</name>
</gene>
<dbReference type="Pfam" id="PF07944">
    <property type="entry name" value="Beta-AFase-like_GH127_cat"/>
    <property type="match status" value="1"/>
</dbReference>
<dbReference type="Pfam" id="PF20736">
    <property type="entry name" value="Glyco_hydro127M"/>
    <property type="match status" value="1"/>
</dbReference>
<dbReference type="InterPro" id="IPR049046">
    <property type="entry name" value="Beta-AFase-like_GH127_middle"/>
</dbReference>
<proteinExistence type="predicted"/>